<organism evidence="1">
    <name type="scientific">Arundo donax</name>
    <name type="common">Giant reed</name>
    <name type="synonym">Donax arundinaceus</name>
    <dbReference type="NCBI Taxonomy" id="35708"/>
    <lineage>
        <taxon>Eukaryota</taxon>
        <taxon>Viridiplantae</taxon>
        <taxon>Streptophyta</taxon>
        <taxon>Embryophyta</taxon>
        <taxon>Tracheophyta</taxon>
        <taxon>Spermatophyta</taxon>
        <taxon>Magnoliopsida</taxon>
        <taxon>Liliopsida</taxon>
        <taxon>Poales</taxon>
        <taxon>Poaceae</taxon>
        <taxon>PACMAD clade</taxon>
        <taxon>Arundinoideae</taxon>
        <taxon>Arundineae</taxon>
        <taxon>Arundo</taxon>
    </lineage>
</organism>
<dbReference type="EMBL" id="GBRH01218871">
    <property type="protein sequence ID" value="JAD79024.1"/>
    <property type="molecule type" value="Transcribed_RNA"/>
</dbReference>
<protein>
    <submittedName>
        <fullName evidence="1">Uncharacterized protein</fullName>
    </submittedName>
</protein>
<accession>A0A0A9CRQ8</accession>
<reference evidence="1" key="1">
    <citation type="submission" date="2014-09" db="EMBL/GenBank/DDBJ databases">
        <authorList>
            <person name="Magalhaes I.L.F."/>
            <person name="Oliveira U."/>
            <person name="Santos F.R."/>
            <person name="Vidigal T.H.D.A."/>
            <person name="Brescovit A.D."/>
            <person name="Santos A.J."/>
        </authorList>
    </citation>
    <scope>NUCLEOTIDE SEQUENCE</scope>
    <source>
        <tissue evidence="1">Shoot tissue taken approximately 20 cm above the soil surface</tissue>
    </source>
</reference>
<name>A0A0A9CRQ8_ARUDO</name>
<evidence type="ECO:0000313" key="1">
    <source>
        <dbReference type="EMBL" id="JAD79024.1"/>
    </source>
</evidence>
<reference evidence="1" key="2">
    <citation type="journal article" date="2015" name="Data Brief">
        <title>Shoot transcriptome of the giant reed, Arundo donax.</title>
        <authorList>
            <person name="Barrero R.A."/>
            <person name="Guerrero F.D."/>
            <person name="Moolhuijzen P."/>
            <person name="Goolsby J.A."/>
            <person name="Tidwell J."/>
            <person name="Bellgard S.E."/>
            <person name="Bellgard M.I."/>
        </authorList>
    </citation>
    <scope>NUCLEOTIDE SEQUENCE</scope>
    <source>
        <tissue evidence="1">Shoot tissue taken approximately 20 cm above the soil surface</tissue>
    </source>
</reference>
<sequence length="78" mass="9118">MLYMAYYLFFNKVLKRICVSGFPGKWCIRVSVSPQYRYVSVQLRNADLNNLYFWRYVQQMAYGSPKKTATADAGTLNT</sequence>
<proteinExistence type="predicted"/>
<dbReference type="AlphaFoldDB" id="A0A0A9CRQ8"/>